<evidence type="ECO:0000313" key="1">
    <source>
        <dbReference type="EMBL" id="SFT09145.1"/>
    </source>
</evidence>
<accession>A0A1I6V687</accession>
<organism evidence="1 2">
    <name type="scientific">Halostagnicola kamekurae</name>
    <dbReference type="NCBI Taxonomy" id="619731"/>
    <lineage>
        <taxon>Archaea</taxon>
        <taxon>Methanobacteriati</taxon>
        <taxon>Methanobacteriota</taxon>
        <taxon>Stenosarchaea group</taxon>
        <taxon>Halobacteria</taxon>
        <taxon>Halobacteriales</taxon>
        <taxon>Natrialbaceae</taxon>
        <taxon>Halostagnicola</taxon>
    </lineage>
</organism>
<dbReference type="AlphaFoldDB" id="A0A1I6V687"/>
<gene>
    <name evidence="1" type="ORF">SAMN04488556_0081</name>
</gene>
<dbReference type="EMBL" id="FOZS01000011">
    <property type="protein sequence ID" value="SFT09145.1"/>
    <property type="molecule type" value="Genomic_DNA"/>
</dbReference>
<sequence length="265" mass="30039">MPTINKYVDGDGYYILARPSGAGNITYKIKHEGNPIVWKHGLRDGDEISWSTIQSFKALGIIYTDQSGTLGPDDFRPDPDQLEKTELPESEAEELFSIITTQSDISPEERAEIRSILGLPPEQDFELVGDHIKAYLEDYVDSEGLAVRSGRTVTDAAEVDISTWVNETGSEDFDTWELHLLILTEDGDEAYFTDHCIHLCEKHGLERWHIRVLEQPSWDIKRIAIEQRSVIFPRLLDELRAVQFDLGDPSEMLVPLVELSESRPA</sequence>
<proteinExistence type="predicted"/>
<dbReference type="OrthoDB" id="303845at2157"/>
<keyword evidence="2" id="KW-1185">Reference proteome</keyword>
<dbReference type="Proteomes" id="UP000199199">
    <property type="component" value="Unassembled WGS sequence"/>
</dbReference>
<dbReference type="RefSeq" id="WP_092907857.1">
    <property type="nucleotide sequence ID" value="NZ_FOZS01000011.1"/>
</dbReference>
<evidence type="ECO:0000313" key="2">
    <source>
        <dbReference type="Proteomes" id="UP000199199"/>
    </source>
</evidence>
<name>A0A1I6V687_9EURY</name>
<protein>
    <submittedName>
        <fullName evidence="1">Uncharacterized protein</fullName>
    </submittedName>
</protein>
<reference evidence="2" key="1">
    <citation type="submission" date="2016-10" db="EMBL/GenBank/DDBJ databases">
        <authorList>
            <person name="Varghese N."/>
            <person name="Submissions S."/>
        </authorList>
    </citation>
    <scope>NUCLEOTIDE SEQUENCE [LARGE SCALE GENOMIC DNA]</scope>
    <source>
        <strain evidence="2">DSM 22427</strain>
    </source>
</reference>